<dbReference type="Pfam" id="PF00512">
    <property type="entry name" value="HisKA"/>
    <property type="match status" value="1"/>
</dbReference>
<keyword evidence="19" id="KW-1185">Reference proteome</keyword>
<dbReference type="SMART" id="SM00448">
    <property type="entry name" value="REC"/>
    <property type="match status" value="1"/>
</dbReference>
<dbReference type="InterPro" id="IPR003594">
    <property type="entry name" value="HATPase_dom"/>
</dbReference>
<feature type="modified residue" description="4-aspartylphosphate" evidence="13">
    <location>
        <position position="770"/>
    </location>
</feature>
<dbReference type="InterPro" id="IPR011006">
    <property type="entry name" value="CheY-like_superfamily"/>
</dbReference>
<feature type="domain" description="Response regulatory" evidence="16">
    <location>
        <begin position="719"/>
        <end position="838"/>
    </location>
</feature>
<evidence type="ECO:0000313" key="19">
    <source>
        <dbReference type="Proteomes" id="UP000006727"/>
    </source>
</evidence>
<organism evidence="17">
    <name type="scientific">Physcomitrium patens</name>
    <name type="common">Spreading-leaved earth moss</name>
    <name type="synonym">Physcomitrella patens</name>
    <dbReference type="NCBI Taxonomy" id="3218"/>
    <lineage>
        <taxon>Eukaryota</taxon>
        <taxon>Viridiplantae</taxon>
        <taxon>Streptophyta</taxon>
        <taxon>Embryophyta</taxon>
        <taxon>Bryophyta</taxon>
        <taxon>Bryophytina</taxon>
        <taxon>Bryopsida</taxon>
        <taxon>Funariidae</taxon>
        <taxon>Funariales</taxon>
        <taxon>Funariaceae</taxon>
        <taxon>Physcomitrium</taxon>
    </lineage>
</organism>
<evidence type="ECO:0000256" key="2">
    <source>
        <dbReference type="ARBA" id="ARBA00004370"/>
    </source>
</evidence>
<keyword evidence="8" id="KW-0418">Kinase</keyword>
<feature type="transmembrane region" description="Helical" evidence="14">
    <location>
        <begin position="327"/>
        <end position="354"/>
    </location>
</feature>
<proteinExistence type="predicted"/>
<gene>
    <name evidence="18" type="primary">LOC112286676</name>
    <name evidence="17" type="ORF">PHYPA_013038</name>
</gene>
<dbReference type="OrthoDB" id="21225at2759"/>
<dbReference type="Pfam" id="PF24896">
    <property type="entry name" value="Receiver_CRE1"/>
    <property type="match status" value="1"/>
</dbReference>
<dbReference type="SUPFAM" id="SSF47384">
    <property type="entry name" value="Homodimeric domain of signal transducing histidine kinase"/>
    <property type="match status" value="1"/>
</dbReference>
<evidence type="ECO:0000256" key="5">
    <source>
        <dbReference type="ARBA" id="ARBA00022679"/>
    </source>
</evidence>
<keyword evidence="6 14" id="KW-0812">Transmembrane</keyword>
<keyword evidence="11" id="KW-0902">Two-component regulatory system</keyword>
<dbReference type="STRING" id="3218.A0A2K1K451"/>
<evidence type="ECO:0000256" key="13">
    <source>
        <dbReference type="PROSITE-ProRule" id="PRU00169"/>
    </source>
</evidence>
<dbReference type="EMBL" id="ABEU02000009">
    <property type="protein sequence ID" value="PNR48561.1"/>
    <property type="molecule type" value="Genomic_DNA"/>
</dbReference>
<evidence type="ECO:0000256" key="8">
    <source>
        <dbReference type="ARBA" id="ARBA00022777"/>
    </source>
</evidence>
<evidence type="ECO:0000256" key="12">
    <source>
        <dbReference type="ARBA" id="ARBA00023136"/>
    </source>
</evidence>
<dbReference type="PANTHER" id="PTHR45339">
    <property type="entry name" value="HYBRID SIGNAL TRANSDUCTION HISTIDINE KINASE J"/>
    <property type="match status" value="1"/>
</dbReference>
<evidence type="ECO:0000256" key="10">
    <source>
        <dbReference type="ARBA" id="ARBA00022989"/>
    </source>
</evidence>
<dbReference type="Gene3D" id="3.40.50.2300">
    <property type="match status" value="2"/>
</dbReference>
<dbReference type="PROSITE" id="PS50109">
    <property type="entry name" value="HIS_KIN"/>
    <property type="match status" value="1"/>
</dbReference>
<evidence type="ECO:0000313" key="18">
    <source>
        <dbReference type="EnsemblPlants" id="Pp3c9_21840V3.1"/>
    </source>
</evidence>
<keyword evidence="4 13" id="KW-0597">Phosphoprotein</keyword>
<keyword evidence="9" id="KW-0067">ATP-binding</keyword>
<accession>A0A2K1K451</accession>
<evidence type="ECO:0000256" key="3">
    <source>
        <dbReference type="ARBA" id="ARBA00012438"/>
    </source>
</evidence>
<dbReference type="FunFam" id="1.10.287.130:FF:000002">
    <property type="entry name" value="Two-component osmosensing histidine kinase"/>
    <property type="match status" value="1"/>
</dbReference>
<dbReference type="InterPro" id="IPR036097">
    <property type="entry name" value="HisK_dim/P_sf"/>
</dbReference>
<dbReference type="CDD" id="cd17546">
    <property type="entry name" value="REC_hyHK_CKI1_RcsC-like"/>
    <property type="match status" value="1"/>
</dbReference>
<feature type="transmembrane region" description="Helical" evidence="14">
    <location>
        <begin position="24"/>
        <end position="46"/>
    </location>
</feature>
<dbReference type="SMART" id="SM00388">
    <property type="entry name" value="HisKA"/>
    <property type="match status" value="1"/>
</dbReference>
<evidence type="ECO:0000256" key="11">
    <source>
        <dbReference type="ARBA" id="ARBA00023012"/>
    </source>
</evidence>
<dbReference type="CDD" id="cd00082">
    <property type="entry name" value="HisKA"/>
    <property type="match status" value="1"/>
</dbReference>
<protein>
    <recommendedName>
        <fullName evidence="3">histidine kinase</fullName>
        <ecNumber evidence="3">2.7.13.3</ecNumber>
    </recommendedName>
</protein>
<evidence type="ECO:0000256" key="6">
    <source>
        <dbReference type="ARBA" id="ARBA00022692"/>
    </source>
</evidence>
<dbReference type="InterPro" id="IPR042240">
    <property type="entry name" value="CHASE_sf"/>
</dbReference>
<dbReference type="PANTHER" id="PTHR45339:SF6">
    <property type="entry name" value="SENSORY HISTIDINE PROTEIN KINASE"/>
    <property type="match status" value="1"/>
</dbReference>
<dbReference type="GO" id="GO:0005524">
    <property type="term" value="F:ATP binding"/>
    <property type="evidence" value="ECO:0007669"/>
    <property type="project" value="UniProtKB-KW"/>
</dbReference>
<dbReference type="PROSITE" id="PS50110">
    <property type="entry name" value="RESPONSE_REGULATORY"/>
    <property type="match status" value="2"/>
</dbReference>
<dbReference type="AlphaFoldDB" id="A0A2K1K451"/>
<evidence type="ECO:0000256" key="4">
    <source>
        <dbReference type="ARBA" id="ARBA00022553"/>
    </source>
</evidence>
<name>A0A2K1K451_PHYPA</name>
<keyword evidence="5" id="KW-0808">Transferase</keyword>
<dbReference type="InterPro" id="IPR005467">
    <property type="entry name" value="His_kinase_dom"/>
</dbReference>
<dbReference type="EC" id="2.7.13.3" evidence="3"/>
<feature type="domain" description="Histidine kinase" evidence="15">
    <location>
        <begin position="394"/>
        <end position="695"/>
    </location>
</feature>
<dbReference type="Gene3D" id="3.30.565.10">
    <property type="entry name" value="Histidine kinase-like ATPase, C-terminal domain"/>
    <property type="match status" value="1"/>
</dbReference>
<dbReference type="InterPro" id="IPR036890">
    <property type="entry name" value="HATPase_C_sf"/>
</dbReference>
<evidence type="ECO:0000256" key="1">
    <source>
        <dbReference type="ARBA" id="ARBA00000085"/>
    </source>
</evidence>
<dbReference type="GO" id="GO:0016020">
    <property type="term" value="C:membrane"/>
    <property type="evidence" value="ECO:0007669"/>
    <property type="project" value="UniProtKB-SubCell"/>
</dbReference>
<feature type="domain" description="Response regulatory" evidence="16">
    <location>
        <begin position="862"/>
        <end position="997"/>
    </location>
</feature>
<sequence>MEGADVSSLRWVLYRKPNSCFRHWTARVLFIALGWMLACGVGALLWKDALRSMEQEFRLKCVNRKEVLKSEVENNLNASFAIVGLTASLPNLNNEIWMTYARRTLFLRPYVTRLLYVERVIASERAAFERKWNSSILYVTPQNTVIRRPDNDTEYSPIVFETEDEHYLFVDSGAYPRYRSAIDAARDTGLFTLSPVTPRAKNSWQMGAYLAYYGRGRDLTNFSSVAERRQACKGYVGTVMNVTELFHRVLFQFTDDVDMDVVAVFVVNPMSGLYSYYNCSASASDCTVVLFDPARRAHEVSKAVALWDYGTQSFSVRCFPKQNLTLLALRAIIAWPLLMSLVVIFCFIIVCLVLKRMQAIEKDVAVMEKMDEDLKVAKVAAEAADKAKSNFLATVSHEIRTPMNGVIGMTNLLMGTDLTDQQLEYVKIAQASGNALIALINDVLDLSKIEAGRMELEAVPFNIRKEVDCVFHLFDETVQQKKLEMSMLVHNTVPTCVIGDPGRFRQILGNLIGNALKFTKEGSILVCVRVMDPNQGSSSDFTAINVDQNSPDTHSSQGLITETLSEVELEGLRLRGGSTAPRLSIQPGTEFNSREAVESWRKWNLKTSALNCKPPSHFTIIASVEDTGIGIPQHLEKRLFQPFSQANSSTSREHGGTGIGLSICEKLVKLMNGEITVTSNVGVGSVFEFFLPVKFHDALEGKPCCSKFPAGDKRLSGMHVVLVDNNLVRQEVTANYLQCLDIYVDLVEDMESTLELLRIKGTSLQAILVDLEGLSLASIADLTSTVRNMPSFKALPVLGLSLALPPLIEKELRDAGVSYMVKKPLRHSSLACVLLEAMNLTPTPATKRAVKVDDSKLLSDKRILVVDDNMVNRRVATSMLKKYGAIVSSVNGGAEAVDAVKNRKEDEKLDLIVMDIQMPEMDGWEATRRIRNWEVENCFICRTKNISWCRHHRLPIVAVTADVLKGTHTECINSGMDDYLTKPLDQKQLHSLLERFVGKDMFNSPEYEQF</sequence>
<evidence type="ECO:0000259" key="15">
    <source>
        <dbReference type="PROSITE" id="PS50109"/>
    </source>
</evidence>
<dbReference type="Gramene" id="Pp3c9_21840V3.1">
    <property type="protein sequence ID" value="Pp3c9_21840V3.1"/>
    <property type="gene ID" value="Pp3c9_21840"/>
</dbReference>
<dbReference type="GO" id="GO:0005634">
    <property type="term" value="C:nucleus"/>
    <property type="evidence" value="ECO:0000318"/>
    <property type="project" value="GO_Central"/>
</dbReference>
<evidence type="ECO:0000313" key="17">
    <source>
        <dbReference type="EMBL" id="PNR48561.1"/>
    </source>
</evidence>
<dbReference type="Pfam" id="PF00072">
    <property type="entry name" value="Response_reg"/>
    <property type="match status" value="1"/>
</dbReference>
<comment type="catalytic activity">
    <reaction evidence="1">
        <text>ATP + protein L-histidine = ADP + protein N-phospho-L-histidine.</text>
        <dbReference type="EC" id="2.7.13.3"/>
    </reaction>
</comment>
<dbReference type="GO" id="GO:0000155">
    <property type="term" value="F:phosphorelay sensor kinase activity"/>
    <property type="evidence" value="ECO:0007669"/>
    <property type="project" value="InterPro"/>
</dbReference>
<dbReference type="SUPFAM" id="SSF52172">
    <property type="entry name" value="CheY-like"/>
    <property type="match status" value="2"/>
</dbReference>
<dbReference type="PaxDb" id="3218-PP1S203_100V6.1"/>
<dbReference type="Gene3D" id="3.30.450.350">
    <property type="entry name" value="CHASE domain"/>
    <property type="match status" value="1"/>
</dbReference>
<feature type="modified residue" description="4-aspartylphosphate" evidence="13">
    <location>
        <position position="915"/>
    </location>
</feature>
<dbReference type="InterPro" id="IPR006189">
    <property type="entry name" value="CHASE_dom"/>
</dbReference>
<dbReference type="Pfam" id="PF03924">
    <property type="entry name" value="CHASE"/>
    <property type="match status" value="1"/>
</dbReference>
<reference evidence="17 19" key="2">
    <citation type="journal article" date="2018" name="Plant J.">
        <title>The Physcomitrella patens chromosome-scale assembly reveals moss genome structure and evolution.</title>
        <authorList>
            <person name="Lang D."/>
            <person name="Ullrich K.K."/>
            <person name="Murat F."/>
            <person name="Fuchs J."/>
            <person name="Jenkins J."/>
            <person name="Haas F.B."/>
            <person name="Piednoel M."/>
            <person name="Gundlach H."/>
            <person name="Van Bel M."/>
            <person name="Meyberg R."/>
            <person name="Vives C."/>
            <person name="Morata J."/>
            <person name="Symeonidi A."/>
            <person name="Hiss M."/>
            <person name="Muchero W."/>
            <person name="Kamisugi Y."/>
            <person name="Saleh O."/>
            <person name="Blanc G."/>
            <person name="Decker E.L."/>
            <person name="van Gessel N."/>
            <person name="Grimwood J."/>
            <person name="Hayes R.D."/>
            <person name="Graham S.W."/>
            <person name="Gunter L.E."/>
            <person name="McDaniel S.F."/>
            <person name="Hoernstein S.N.W."/>
            <person name="Larsson A."/>
            <person name="Li F.W."/>
            <person name="Perroud P.F."/>
            <person name="Phillips J."/>
            <person name="Ranjan P."/>
            <person name="Rokshar D.S."/>
            <person name="Rothfels C.J."/>
            <person name="Schneider L."/>
            <person name="Shu S."/>
            <person name="Stevenson D.W."/>
            <person name="Thummler F."/>
            <person name="Tillich M."/>
            <person name="Villarreal Aguilar J.C."/>
            <person name="Widiez T."/>
            <person name="Wong G.K."/>
            <person name="Wymore A."/>
            <person name="Zhang Y."/>
            <person name="Zimmer A.D."/>
            <person name="Quatrano R.S."/>
            <person name="Mayer K.F.X."/>
            <person name="Goodstein D."/>
            <person name="Casacuberta J.M."/>
            <person name="Vandepoele K."/>
            <person name="Reski R."/>
            <person name="Cuming A.C."/>
            <person name="Tuskan G.A."/>
            <person name="Maumus F."/>
            <person name="Salse J."/>
            <person name="Schmutz J."/>
            <person name="Rensing S.A."/>
        </authorList>
    </citation>
    <scope>NUCLEOTIDE SEQUENCE [LARGE SCALE GENOMIC DNA]</scope>
    <source>
        <strain evidence="18 19">cv. Gransden 2004</strain>
    </source>
</reference>
<dbReference type="CDD" id="cd16922">
    <property type="entry name" value="HATPase_EvgS-ArcB-TorS-like"/>
    <property type="match status" value="1"/>
</dbReference>
<dbReference type="Gene3D" id="1.10.287.130">
    <property type="match status" value="1"/>
</dbReference>
<evidence type="ECO:0000259" key="16">
    <source>
        <dbReference type="PROSITE" id="PS50110"/>
    </source>
</evidence>
<dbReference type="SUPFAM" id="SSF55874">
    <property type="entry name" value="ATPase domain of HSP90 chaperone/DNA topoisomerase II/histidine kinase"/>
    <property type="match status" value="1"/>
</dbReference>
<dbReference type="EnsemblPlants" id="Pp3c9_21840V3.4">
    <property type="protein sequence ID" value="Pp3c9_21840V3.4"/>
    <property type="gene ID" value="Pp3c9_21840"/>
</dbReference>
<evidence type="ECO:0000256" key="14">
    <source>
        <dbReference type="SAM" id="Phobius"/>
    </source>
</evidence>
<dbReference type="EnsemblPlants" id="Pp3c9_21840V3.1">
    <property type="protein sequence ID" value="Pp3c9_21840V3.1"/>
    <property type="gene ID" value="Pp3c9_21840"/>
</dbReference>
<dbReference type="InterPro" id="IPR001789">
    <property type="entry name" value="Sig_transdc_resp-reg_receiver"/>
</dbReference>
<dbReference type="InterPro" id="IPR004358">
    <property type="entry name" value="Sig_transdc_His_kin-like_C"/>
</dbReference>
<keyword evidence="10 14" id="KW-1133">Transmembrane helix</keyword>
<reference evidence="17 19" key="1">
    <citation type="journal article" date="2008" name="Science">
        <title>The Physcomitrella genome reveals evolutionary insights into the conquest of land by plants.</title>
        <authorList>
            <person name="Rensing S."/>
            <person name="Lang D."/>
            <person name="Zimmer A."/>
            <person name="Terry A."/>
            <person name="Salamov A."/>
            <person name="Shapiro H."/>
            <person name="Nishiyama T."/>
            <person name="Perroud P.-F."/>
            <person name="Lindquist E."/>
            <person name="Kamisugi Y."/>
            <person name="Tanahashi T."/>
            <person name="Sakakibara K."/>
            <person name="Fujita T."/>
            <person name="Oishi K."/>
            <person name="Shin-I T."/>
            <person name="Kuroki Y."/>
            <person name="Toyoda A."/>
            <person name="Suzuki Y."/>
            <person name="Hashimoto A."/>
            <person name="Yamaguchi K."/>
            <person name="Sugano A."/>
            <person name="Kohara Y."/>
            <person name="Fujiyama A."/>
            <person name="Anterola A."/>
            <person name="Aoki S."/>
            <person name="Ashton N."/>
            <person name="Barbazuk W.B."/>
            <person name="Barker E."/>
            <person name="Bennetzen J."/>
            <person name="Bezanilla M."/>
            <person name="Blankenship R."/>
            <person name="Cho S.H."/>
            <person name="Dutcher S."/>
            <person name="Estelle M."/>
            <person name="Fawcett J.A."/>
            <person name="Gundlach H."/>
            <person name="Hanada K."/>
            <person name="Heyl A."/>
            <person name="Hicks K.A."/>
            <person name="Hugh J."/>
            <person name="Lohr M."/>
            <person name="Mayer K."/>
            <person name="Melkozernov A."/>
            <person name="Murata T."/>
            <person name="Nelson D."/>
            <person name="Pils B."/>
            <person name="Prigge M."/>
            <person name="Reiss B."/>
            <person name="Renner T."/>
            <person name="Rombauts S."/>
            <person name="Rushton P."/>
            <person name="Sanderfoot A."/>
            <person name="Schween G."/>
            <person name="Shiu S.-H."/>
            <person name="Stueber K."/>
            <person name="Theodoulou F.L."/>
            <person name="Tu H."/>
            <person name="Van de Peer Y."/>
            <person name="Verrier P.J."/>
            <person name="Waters E."/>
            <person name="Wood A."/>
            <person name="Yang L."/>
            <person name="Cove D."/>
            <person name="Cuming A."/>
            <person name="Hasebe M."/>
            <person name="Lucas S."/>
            <person name="Mishler D.B."/>
            <person name="Reski R."/>
            <person name="Grigoriev I."/>
            <person name="Quatrano R.S."/>
            <person name="Boore J.L."/>
        </authorList>
    </citation>
    <scope>NUCLEOTIDE SEQUENCE [LARGE SCALE GENOMIC DNA]</scope>
    <source>
        <strain evidence="18 19">cv. Gransden 2004</strain>
    </source>
</reference>
<comment type="subcellular location">
    <subcellularLocation>
        <location evidence="2">Membrane</location>
    </subcellularLocation>
</comment>
<dbReference type="Proteomes" id="UP000006727">
    <property type="component" value="Chromosome 9"/>
</dbReference>
<keyword evidence="7" id="KW-0547">Nucleotide-binding</keyword>
<dbReference type="SMART" id="SM00387">
    <property type="entry name" value="HATPase_c"/>
    <property type="match status" value="1"/>
</dbReference>
<keyword evidence="12 14" id="KW-0472">Membrane</keyword>
<dbReference type="Gramene" id="Pp3c9_21840V3.4">
    <property type="protein sequence ID" value="Pp3c9_21840V3.4"/>
    <property type="gene ID" value="Pp3c9_21840"/>
</dbReference>
<evidence type="ECO:0000256" key="9">
    <source>
        <dbReference type="ARBA" id="ARBA00022840"/>
    </source>
</evidence>
<dbReference type="Pfam" id="PF02518">
    <property type="entry name" value="HATPase_c"/>
    <property type="match status" value="1"/>
</dbReference>
<dbReference type="PRINTS" id="PR00344">
    <property type="entry name" value="BCTRLSENSOR"/>
</dbReference>
<dbReference type="InterPro" id="IPR056839">
    <property type="entry name" value="Receiver_AHK4/CRE1_1st"/>
</dbReference>
<evidence type="ECO:0000256" key="7">
    <source>
        <dbReference type="ARBA" id="ARBA00022741"/>
    </source>
</evidence>
<reference evidence="18" key="3">
    <citation type="submission" date="2020-12" db="UniProtKB">
        <authorList>
            <consortium name="EnsemblPlants"/>
        </authorList>
    </citation>
    <scope>IDENTIFICATION</scope>
</reference>
<dbReference type="InterPro" id="IPR003661">
    <property type="entry name" value="HisK_dim/P_dom"/>
</dbReference>